<evidence type="ECO:0000313" key="3">
    <source>
        <dbReference type="EMBL" id="SPD22333.1"/>
    </source>
</evidence>
<organism evidence="3">
    <name type="scientific">Fagus sylvatica</name>
    <name type="common">Beechnut</name>
    <dbReference type="NCBI Taxonomy" id="28930"/>
    <lineage>
        <taxon>Eukaryota</taxon>
        <taxon>Viridiplantae</taxon>
        <taxon>Streptophyta</taxon>
        <taxon>Embryophyta</taxon>
        <taxon>Tracheophyta</taxon>
        <taxon>Spermatophyta</taxon>
        <taxon>Magnoliopsida</taxon>
        <taxon>eudicotyledons</taxon>
        <taxon>Gunneridae</taxon>
        <taxon>Pentapetalae</taxon>
        <taxon>rosids</taxon>
        <taxon>fabids</taxon>
        <taxon>Fagales</taxon>
        <taxon>Fagaceae</taxon>
        <taxon>Fagus</taxon>
    </lineage>
</organism>
<dbReference type="Pfam" id="PF10536">
    <property type="entry name" value="PMD"/>
    <property type="match status" value="1"/>
</dbReference>
<feature type="compositionally biased region" description="Basic and acidic residues" evidence="1">
    <location>
        <begin position="621"/>
        <end position="637"/>
    </location>
</feature>
<evidence type="ECO:0000259" key="2">
    <source>
        <dbReference type="Pfam" id="PF10536"/>
    </source>
</evidence>
<feature type="region of interest" description="Disordered" evidence="1">
    <location>
        <begin position="800"/>
        <end position="854"/>
    </location>
</feature>
<dbReference type="PANTHER" id="PTHR46033">
    <property type="entry name" value="PROTEIN MAIN-LIKE 2"/>
    <property type="match status" value="1"/>
</dbReference>
<feature type="compositionally biased region" description="Basic and acidic residues" evidence="1">
    <location>
        <begin position="724"/>
        <end position="734"/>
    </location>
</feature>
<feature type="region of interest" description="Disordered" evidence="1">
    <location>
        <begin position="665"/>
        <end position="772"/>
    </location>
</feature>
<dbReference type="GO" id="GO:0010073">
    <property type="term" value="P:meristem maintenance"/>
    <property type="evidence" value="ECO:0007669"/>
    <property type="project" value="InterPro"/>
</dbReference>
<feature type="compositionally biased region" description="Polar residues" evidence="1">
    <location>
        <begin position="882"/>
        <end position="904"/>
    </location>
</feature>
<feature type="compositionally biased region" description="Polar residues" evidence="1">
    <location>
        <begin position="914"/>
        <end position="938"/>
    </location>
</feature>
<feature type="region of interest" description="Disordered" evidence="1">
    <location>
        <begin position="51"/>
        <end position="91"/>
    </location>
</feature>
<name>A0A2N9IE21_FAGSY</name>
<sequence length="1237" mass="133704">MVSQWLLSRWRRWELLHFFSFSVIRTWRGLHSRYTAPALSVSLQTSWVPRKPVKGRGGSSAGKGGVRTPRDPEADGSSSESVLGSPEPHGDILGRPILDPWYRSSERFPSVPAGLQPPPADWEWLVIREDAGADEPLKWADWIDSELTDRGFCDCLERAGVLRSVLISRGSNMYRDTEALRQLVRRWCPSTHTFFFAHGEMTVTLEDVENHWLLPILGDQGPADLILSPEELEIESALADYIGRKNIALGTQAARFKAWMEHFNRETKPSIRRAAFVAYWLSKCVFGEHPAYSIKPLYFPLAVKIAAGVCFPLAPLLLGQIYTQLDLLHAEELAGASCHIVSTAFNSSIVHTFLWEHALEYIKKGRKPYEGRNKFASMPDGIVANVGDFQGDVPAVYRWVGSKFYDHSLIPSLDNESKVCWRPYGVSHRGFMYESVMSGFSNIEAQDYSIVAGDTASLTYLSATNAGWLPVLSSDGLRFTVYSAHRVRKQFGFDQEVPAVMGVAAGEIPTLNPFLRDRAFAYWSSAAARVIIPSGDRVGVYTTGMSNYWRGLMAAMVEFRNSGRGDISHLLESYTSPLPHPRFPHPPLWLRDHPHVAASGKAPSSRGKRNVPTGASAAKRKQPERSSKGETPSKDSPARASKRQKASAMKGSKETLVLEAAAAASPPLTGEDVPQGVSAPISKRTVKKTRAGKKTFVPPAFPGAPSSIAARVAARKSSRGVVYSEKRSKQRADTSSRVPIEIPDDLDSSSSSSDPSGAVEEEVERESVGAGVAETVSGAGDFAADISSADIGSVDTDAFLSASSGEKDARAEVDTEDDEVSMDELEAAEASSESTPVASASKPMSAEEAVEEHATVGVVSGIEKIVETTPVVVTSSGGTAQAGPSGSSSRVDPSLLDSSPSTRQYARRARRGSIVSTDSERTGSATVRVSTPPKSETATAAVGEVPGSEEGPTHISEIPEGIARIEHIEVAASEDPVQAEVIPGSDVPVIGEELAQDPADDIDMADAHDSYDEVLAEAEGDVAGAQAADTGATASVAAHGSPTQTAGSGNEVVAEEEIIHQSAAVESAIRGHPELVPAARPVLPRTSVLADMDAFFREFDRTSFSSRHAEHFWTFDDRKADFEIFRVPQGGIRFLRALWDKYGRCSLYFRRGVHVGSSLLTLLCCVLAHMEYTRLEDITEVHILDRRVLAELREAEARVAALRDALNIVAPNPWDLAAARGASAESSGGSALHDLLA</sequence>
<dbReference type="PANTHER" id="PTHR46033:SF16">
    <property type="entry name" value="AMINOTRANSFERASE-LIKE PLANT MOBILE DOMAIN-CONTAINING PROTEIN"/>
    <property type="match status" value="1"/>
</dbReference>
<dbReference type="InterPro" id="IPR019557">
    <property type="entry name" value="AminoTfrase-like_pln_mobile"/>
</dbReference>
<gene>
    <name evidence="3" type="ORF">FSB_LOCUS50215</name>
</gene>
<proteinExistence type="predicted"/>
<feature type="domain" description="Aminotransferase-like plant mobile" evidence="2">
    <location>
        <begin position="171"/>
        <end position="501"/>
    </location>
</feature>
<dbReference type="AlphaFoldDB" id="A0A2N9IE21"/>
<feature type="compositionally biased region" description="Basic residues" evidence="1">
    <location>
        <begin position="684"/>
        <end position="693"/>
    </location>
</feature>
<feature type="compositionally biased region" description="Acidic residues" evidence="1">
    <location>
        <begin position="814"/>
        <end position="827"/>
    </location>
</feature>
<dbReference type="EMBL" id="OIVN01005412">
    <property type="protein sequence ID" value="SPD22333.1"/>
    <property type="molecule type" value="Genomic_DNA"/>
</dbReference>
<feature type="compositionally biased region" description="Low complexity" evidence="1">
    <location>
        <begin position="828"/>
        <end position="841"/>
    </location>
</feature>
<protein>
    <recommendedName>
        <fullName evidence="2">Aminotransferase-like plant mobile domain-containing protein</fullName>
    </recommendedName>
</protein>
<accession>A0A2N9IE21</accession>
<dbReference type="InterPro" id="IPR044824">
    <property type="entry name" value="MAIN-like"/>
</dbReference>
<feature type="region of interest" description="Disordered" evidence="1">
    <location>
        <begin position="874"/>
        <end position="955"/>
    </location>
</feature>
<feature type="region of interest" description="Disordered" evidence="1">
    <location>
        <begin position="585"/>
        <end position="653"/>
    </location>
</feature>
<reference evidence="3" key="1">
    <citation type="submission" date="2018-02" db="EMBL/GenBank/DDBJ databases">
        <authorList>
            <person name="Cohen D.B."/>
            <person name="Kent A.D."/>
        </authorList>
    </citation>
    <scope>NUCLEOTIDE SEQUENCE</scope>
</reference>
<feature type="compositionally biased region" description="Gly residues" evidence="1">
    <location>
        <begin position="55"/>
        <end position="65"/>
    </location>
</feature>
<evidence type="ECO:0000256" key="1">
    <source>
        <dbReference type="SAM" id="MobiDB-lite"/>
    </source>
</evidence>